<evidence type="ECO:0000313" key="2">
    <source>
        <dbReference type="EMBL" id="SDI92578.1"/>
    </source>
</evidence>
<dbReference type="InterPro" id="IPR040782">
    <property type="entry name" value="KfrB"/>
</dbReference>
<organism evidence="2 3">
    <name type="scientific">Paraburkholderia steynii</name>
    <dbReference type="NCBI Taxonomy" id="1245441"/>
    <lineage>
        <taxon>Bacteria</taxon>
        <taxon>Pseudomonadati</taxon>
        <taxon>Pseudomonadota</taxon>
        <taxon>Betaproteobacteria</taxon>
        <taxon>Burkholderiales</taxon>
        <taxon>Burkholderiaceae</taxon>
        <taxon>Paraburkholderia</taxon>
    </lineage>
</organism>
<evidence type="ECO:0000259" key="1">
    <source>
        <dbReference type="Pfam" id="PF18790"/>
    </source>
</evidence>
<dbReference type="GO" id="GO:0016740">
    <property type="term" value="F:transferase activity"/>
    <property type="evidence" value="ECO:0007669"/>
    <property type="project" value="UniProtKB-KW"/>
</dbReference>
<keyword evidence="3" id="KW-1185">Reference proteome</keyword>
<sequence length="316" mass="35488">MTQPKELPAGPWESLLQQALTLVDEISKHGGVSNPFFTFGGGTVLMLRHGHRISKDIDFFVPDPQALGYVTPRLSDVADALCDSQYTEASNFVKLHLDEGEIDFVASPNLLPDEHAFETWELFQRPIRVETAAEIVAKKMYHRGNQGTARDLFDLSMVVEREPDALQHVRPFMYRHLDALADALDGPPLAMKERFASIEMLNYSPTFDQAVGVVRTYFAELRAIRQRSASEAEAFVSAHNLTCQQIDTTQGEYGGPIIHLTERHAVQDIGRHRALVHDVEQLDRDVQPGDGLLRIRYRNGRAAVTPAQKPARTKHK</sequence>
<dbReference type="EMBL" id="FNDI01000027">
    <property type="protein sequence ID" value="SDI92578.1"/>
    <property type="molecule type" value="Genomic_DNA"/>
</dbReference>
<evidence type="ECO:0000313" key="3">
    <source>
        <dbReference type="Proteomes" id="UP000198900"/>
    </source>
</evidence>
<name>A0A7Z7FKP6_9BURK</name>
<dbReference type="Proteomes" id="UP000198900">
    <property type="component" value="Unassembled WGS sequence"/>
</dbReference>
<comment type="caution">
    <text evidence="2">The sequence shown here is derived from an EMBL/GenBank/DDBJ whole genome shotgun (WGS) entry which is preliminary data.</text>
</comment>
<reference evidence="2" key="1">
    <citation type="submission" date="2016-10" db="EMBL/GenBank/DDBJ databases">
        <authorList>
            <person name="Varghese N."/>
            <person name="Submissions S."/>
        </authorList>
    </citation>
    <scope>NUCLEOTIDE SEQUENCE [LARGE SCALE GENOMIC DNA]</scope>
    <source>
        <strain evidence="2">YR281</strain>
    </source>
</reference>
<dbReference type="Pfam" id="PF18790">
    <property type="entry name" value="KfrB"/>
    <property type="match status" value="1"/>
</dbReference>
<proteinExistence type="predicted"/>
<dbReference type="InterPro" id="IPR014942">
    <property type="entry name" value="AbiEii"/>
</dbReference>
<protein>
    <submittedName>
        <fullName evidence="2">Nucleotidyl transferase AbiEii toxin, Type IV TA system</fullName>
    </submittedName>
</protein>
<keyword evidence="2" id="KW-0808">Transferase</keyword>
<dbReference type="AlphaFoldDB" id="A0A7Z7FKP6"/>
<accession>A0A7Z7FKP6</accession>
<gene>
    <name evidence="2" type="ORF">SAMN04487926_12766</name>
</gene>
<feature type="domain" description="KfrB" evidence="1">
    <location>
        <begin position="253"/>
        <end position="305"/>
    </location>
</feature>
<dbReference type="Pfam" id="PF08843">
    <property type="entry name" value="AbiEii"/>
    <property type="match status" value="1"/>
</dbReference>
<dbReference type="RefSeq" id="WP_091787048.1">
    <property type="nucleotide sequence ID" value="NZ_FNDI01000027.1"/>
</dbReference>